<protein>
    <recommendedName>
        <fullName evidence="4">PARP-type domain-containing protein</fullName>
    </recommendedName>
</protein>
<evidence type="ECO:0000313" key="3">
    <source>
        <dbReference type="Proteomes" id="UP001189429"/>
    </source>
</evidence>
<evidence type="ECO:0000313" key="2">
    <source>
        <dbReference type="EMBL" id="CAK0841253.1"/>
    </source>
</evidence>
<sequence length="328" mass="37422">MSRWRPRLQEPLRCRRARAGSDPGASGGASRASRVALCRRPPCGLRLAGRRVALAVSLARGLLIQKADSLAGEAAASYEISEAQMGCYNWARATAHLVRTRIGQAYMEQFEKTKPMTWEEKAEAKSKRKKTLDEKNNYVYLRQHTPHLLQPEGRTWRCARCKESIGKHQRSRQVKWWLQQCKGEGQTQDERQEGAQRNLVLKGKISHHTHVICWSRHKERHFCWSCGATAEKHLSNKMVNSCEGWPAGQASRYALKSLRRKMDWAPGAGDRWSKNTMVKFTKSEQHKSNARDHARDHASSQNDERSVASGPSARRGTVRFHYCKRVVP</sequence>
<evidence type="ECO:0008006" key="4">
    <source>
        <dbReference type="Google" id="ProtNLM"/>
    </source>
</evidence>
<dbReference type="EMBL" id="CAUYUJ010014441">
    <property type="protein sequence ID" value="CAK0841253.1"/>
    <property type="molecule type" value="Genomic_DNA"/>
</dbReference>
<keyword evidence="3" id="KW-1185">Reference proteome</keyword>
<comment type="caution">
    <text evidence="2">The sequence shown here is derived from an EMBL/GenBank/DDBJ whole genome shotgun (WGS) entry which is preliminary data.</text>
</comment>
<feature type="region of interest" description="Disordered" evidence="1">
    <location>
        <begin position="282"/>
        <end position="313"/>
    </location>
</feature>
<dbReference type="Proteomes" id="UP001189429">
    <property type="component" value="Unassembled WGS sequence"/>
</dbReference>
<evidence type="ECO:0000256" key="1">
    <source>
        <dbReference type="SAM" id="MobiDB-lite"/>
    </source>
</evidence>
<reference evidence="2" key="1">
    <citation type="submission" date="2023-10" db="EMBL/GenBank/DDBJ databases">
        <authorList>
            <person name="Chen Y."/>
            <person name="Shah S."/>
            <person name="Dougan E. K."/>
            <person name="Thang M."/>
            <person name="Chan C."/>
        </authorList>
    </citation>
    <scope>NUCLEOTIDE SEQUENCE [LARGE SCALE GENOMIC DNA]</scope>
</reference>
<organism evidence="2 3">
    <name type="scientific">Prorocentrum cordatum</name>
    <dbReference type="NCBI Taxonomy" id="2364126"/>
    <lineage>
        <taxon>Eukaryota</taxon>
        <taxon>Sar</taxon>
        <taxon>Alveolata</taxon>
        <taxon>Dinophyceae</taxon>
        <taxon>Prorocentrales</taxon>
        <taxon>Prorocentraceae</taxon>
        <taxon>Prorocentrum</taxon>
    </lineage>
</organism>
<gene>
    <name evidence="2" type="ORF">PCOR1329_LOCUS36513</name>
</gene>
<name>A0ABN9T835_9DINO</name>
<proteinExistence type="predicted"/>
<accession>A0ABN9T835</accession>
<feature type="compositionally biased region" description="Basic and acidic residues" evidence="1">
    <location>
        <begin position="282"/>
        <end position="306"/>
    </location>
</feature>